<dbReference type="EC" id="2.7.13.3" evidence="3"/>
<dbReference type="InterPro" id="IPR050428">
    <property type="entry name" value="TCS_sensor_his_kinase"/>
</dbReference>
<evidence type="ECO:0000256" key="7">
    <source>
        <dbReference type="ARBA" id="ARBA00022777"/>
    </source>
</evidence>
<dbReference type="InterPro" id="IPR005467">
    <property type="entry name" value="His_kinase_dom"/>
</dbReference>
<evidence type="ECO:0000256" key="6">
    <source>
        <dbReference type="ARBA" id="ARBA00022692"/>
    </source>
</evidence>
<evidence type="ECO:0000256" key="4">
    <source>
        <dbReference type="ARBA" id="ARBA00022553"/>
    </source>
</evidence>
<evidence type="ECO:0000256" key="10">
    <source>
        <dbReference type="SAM" id="Phobius"/>
    </source>
</evidence>
<name>A0A2T3M759_PHOLE</name>
<protein>
    <recommendedName>
        <fullName evidence="3">histidine kinase</fullName>
        <ecNumber evidence="3">2.7.13.3</ecNumber>
    </recommendedName>
</protein>
<dbReference type="Gene3D" id="3.30.565.10">
    <property type="entry name" value="Histidine kinase-like ATPase, C-terminal domain"/>
    <property type="match status" value="1"/>
</dbReference>
<keyword evidence="9 10" id="KW-0472">Membrane</keyword>
<proteinExistence type="predicted"/>
<dbReference type="EMBL" id="PYOJ01000022">
    <property type="protein sequence ID" value="PSV87917.1"/>
    <property type="molecule type" value="Genomic_DNA"/>
</dbReference>
<sequence>MLANKRKKGQPSIRNRLLSAAAIWLMAIILTAGYLVPSFIKNYLIEQEKTQLYIYLDQITALVDIDSHGRVYLDGRLSNPRFNSPYSGLYWSLKLNNQHLRSRSLWDTTISGNTEDGYQGPNKQSLIVVKRKFLLPDSDYPVELSVAVNQDRLLKTLQQLTRGLWLILTIMAIGILALTTLQVSWSLWPLRKLRRNLKLVREGKSTELTGLYPVEIQPVIDDLNALLFHYQELLLRARNHSGNLSHALKTPIAILNNEVALLDTPTQAKLVPALEQLQQHIDYHLGRARMAGAVNILATKTAVSNRVDAISLAMDKVYADRDIILVNELESDIMVAVESSDLDEMIGNLIENSYKWANSLIRVYQEPNNNKQEVTLVIEDDGIGIAEEKCKQVLKRGVRLDESTPGTGLGLNIVNELAHSYRGDLILSRSQRGGLKASLILPSPRN</sequence>
<comment type="subcellular location">
    <subcellularLocation>
        <location evidence="2">Membrane</location>
    </subcellularLocation>
</comment>
<evidence type="ECO:0000313" key="13">
    <source>
        <dbReference type="Proteomes" id="UP000240410"/>
    </source>
</evidence>
<feature type="transmembrane region" description="Helical" evidence="10">
    <location>
        <begin position="164"/>
        <end position="188"/>
    </location>
</feature>
<dbReference type="InterPro" id="IPR036890">
    <property type="entry name" value="HATPase_C_sf"/>
</dbReference>
<dbReference type="AlphaFoldDB" id="A0A2T3M759"/>
<organism evidence="12 13">
    <name type="scientific">Photobacterium leiognathi</name>
    <dbReference type="NCBI Taxonomy" id="553611"/>
    <lineage>
        <taxon>Bacteria</taxon>
        <taxon>Pseudomonadati</taxon>
        <taxon>Pseudomonadota</taxon>
        <taxon>Gammaproteobacteria</taxon>
        <taxon>Vibrionales</taxon>
        <taxon>Vibrionaceae</taxon>
        <taxon>Photobacterium</taxon>
    </lineage>
</organism>
<dbReference type="SUPFAM" id="SSF55874">
    <property type="entry name" value="ATPase domain of HSP90 chaperone/DNA topoisomerase II/histidine kinase"/>
    <property type="match status" value="1"/>
</dbReference>
<dbReference type="SMART" id="SM00387">
    <property type="entry name" value="HATPase_c"/>
    <property type="match status" value="1"/>
</dbReference>
<dbReference type="Proteomes" id="UP000240410">
    <property type="component" value="Unassembled WGS sequence"/>
</dbReference>
<feature type="domain" description="Histidine kinase" evidence="11">
    <location>
        <begin position="243"/>
        <end position="445"/>
    </location>
</feature>
<evidence type="ECO:0000256" key="8">
    <source>
        <dbReference type="ARBA" id="ARBA00022989"/>
    </source>
</evidence>
<accession>A0A2T3M759</accession>
<comment type="catalytic activity">
    <reaction evidence="1">
        <text>ATP + protein L-histidine = ADP + protein N-phospho-L-histidine.</text>
        <dbReference type="EC" id="2.7.13.3"/>
    </reaction>
</comment>
<evidence type="ECO:0000256" key="1">
    <source>
        <dbReference type="ARBA" id="ARBA00000085"/>
    </source>
</evidence>
<dbReference type="Pfam" id="PF02518">
    <property type="entry name" value="HATPase_c"/>
    <property type="match status" value="1"/>
</dbReference>
<dbReference type="InterPro" id="IPR003594">
    <property type="entry name" value="HATPase_dom"/>
</dbReference>
<evidence type="ECO:0000256" key="5">
    <source>
        <dbReference type="ARBA" id="ARBA00022679"/>
    </source>
</evidence>
<evidence type="ECO:0000256" key="2">
    <source>
        <dbReference type="ARBA" id="ARBA00004370"/>
    </source>
</evidence>
<keyword evidence="5" id="KW-0808">Transferase</keyword>
<reference evidence="12 13" key="1">
    <citation type="submission" date="2018-03" db="EMBL/GenBank/DDBJ databases">
        <title>Whole genome sequencing of Histamine producing bacteria.</title>
        <authorList>
            <person name="Butler K."/>
        </authorList>
    </citation>
    <scope>NUCLEOTIDE SEQUENCE [LARGE SCALE GENOMIC DNA]</scope>
    <source>
        <strain evidence="12 13">ATCC 33979</strain>
    </source>
</reference>
<dbReference type="GO" id="GO:0004673">
    <property type="term" value="F:protein histidine kinase activity"/>
    <property type="evidence" value="ECO:0007669"/>
    <property type="project" value="UniProtKB-EC"/>
</dbReference>
<evidence type="ECO:0000259" key="11">
    <source>
        <dbReference type="PROSITE" id="PS50109"/>
    </source>
</evidence>
<dbReference type="GO" id="GO:0000160">
    <property type="term" value="P:phosphorelay signal transduction system"/>
    <property type="evidence" value="ECO:0007669"/>
    <property type="project" value="TreeGrafter"/>
</dbReference>
<dbReference type="PANTHER" id="PTHR45436">
    <property type="entry name" value="SENSOR HISTIDINE KINASE YKOH"/>
    <property type="match status" value="1"/>
</dbReference>
<keyword evidence="6 10" id="KW-0812">Transmembrane</keyword>
<keyword evidence="8 10" id="KW-1133">Transmembrane helix</keyword>
<dbReference type="STRING" id="553611.GCA_001557755_04188"/>
<feature type="transmembrane region" description="Helical" evidence="10">
    <location>
        <begin position="21"/>
        <end position="40"/>
    </location>
</feature>
<evidence type="ECO:0000313" key="12">
    <source>
        <dbReference type="EMBL" id="PSV87917.1"/>
    </source>
</evidence>
<dbReference type="PRINTS" id="PR00344">
    <property type="entry name" value="BCTRLSENSOR"/>
</dbReference>
<dbReference type="PANTHER" id="PTHR45436:SF5">
    <property type="entry name" value="SENSOR HISTIDINE KINASE TRCS"/>
    <property type="match status" value="1"/>
</dbReference>
<dbReference type="GO" id="GO:0005886">
    <property type="term" value="C:plasma membrane"/>
    <property type="evidence" value="ECO:0007669"/>
    <property type="project" value="TreeGrafter"/>
</dbReference>
<keyword evidence="7 12" id="KW-0418">Kinase</keyword>
<comment type="caution">
    <text evidence="12">The sequence shown here is derived from an EMBL/GenBank/DDBJ whole genome shotgun (WGS) entry which is preliminary data.</text>
</comment>
<evidence type="ECO:0000256" key="9">
    <source>
        <dbReference type="ARBA" id="ARBA00023136"/>
    </source>
</evidence>
<dbReference type="InterPro" id="IPR004358">
    <property type="entry name" value="Sig_transdc_His_kin-like_C"/>
</dbReference>
<keyword evidence="4" id="KW-0597">Phosphoprotein</keyword>
<dbReference type="RefSeq" id="WP_045070032.1">
    <property type="nucleotide sequence ID" value="NZ_JZSL01000020.1"/>
</dbReference>
<gene>
    <name evidence="12" type="ORF">CTM89_15975</name>
</gene>
<evidence type="ECO:0000256" key="3">
    <source>
        <dbReference type="ARBA" id="ARBA00012438"/>
    </source>
</evidence>
<dbReference type="OrthoDB" id="9809567at2"/>
<dbReference type="PROSITE" id="PS50109">
    <property type="entry name" value="HIS_KIN"/>
    <property type="match status" value="1"/>
</dbReference>